<dbReference type="PANTHER" id="PTHR14202">
    <property type="entry name" value="60 KDA RIBONUCLEOPROTEIN SSA/RO"/>
    <property type="match status" value="1"/>
</dbReference>
<comment type="similarity">
    <text evidence="2">Belongs to the Ro 60 kDa family.</text>
</comment>
<dbReference type="InterPro" id="IPR040322">
    <property type="entry name" value="TROVE2"/>
</dbReference>
<gene>
    <name evidence="9" type="primary">LOC106749869</name>
</gene>
<dbReference type="Proteomes" id="UP000515204">
    <property type="component" value="Unplaced"/>
</dbReference>
<keyword evidence="8" id="KW-1185">Reference proteome</keyword>
<evidence type="ECO:0000256" key="1">
    <source>
        <dbReference type="ARBA" id="ARBA00004496"/>
    </source>
</evidence>
<dbReference type="PROSITE" id="PS50988">
    <property type="entry name" value="TROVE"/>
    <property type="match status" value="1"/>
</dbReference>
<reference evidence="9" key="1">
    <citation type="submission" date="2025-08" db="UniProtKB">
        <authorList>
            <consortium name="RefSeq"/>
        </authorList>
    </citation>
    <scope>IDENTIFICATION</scope>
</reference>
<evidence type="ECO:0000259" key="7">
    <source>
        <dbReference type="PROSITE" id="PS50988"/>
    </source>
</evidence>
<evidence type="ECO:0000256" key="6">
    <source>
        <dbReference type="ARBA" id="ARBA00023274"/>
    </source>
</evidence>
<dbReference type="PANTHER" id="PTHR14202:SF0">
    <property type="entry name" value="RNA-BINDING PROTEIN RO60"/>
    <property type="match status" value="1"/>
</dbReference>
<accession>A0A6P3Y325</accession>
<evidence type="ECO:0000256" key="3">
    <source>
        <dbReference type="ARBA" id="ARBA00022490"/>
    </source>
</evidence>
<dbReference type="GO" id="GO:0003723">
    <property type="term" value="F:RNA binding"/>
    <property type="evidence" value="ECO:0007669"/>
    <property type="project" value="UniProtKB-KW"/>
</dbReference>
<evidence type="ECO:0000256" key="4">
    <source>
        <dbReference type="ARBA" id="ARBA00022723"/>
    </source>
</evidence>
<keyword evidence="6" id="KW-0687">Ribonucleoprotein</keyword>
<feature type="domain" description="TROVE" evidence="7">
    <location>
        <begin position="1"/>
        <end position="381"/>
    </location>
</feature>
<keyword evidence="3" id="KW-0963">Cytoplasm</keyword>
<evidence type="ECO:0000313" key="8">
    <source>
        <dbReference type="Proteomes" id="UP000515204"/>
    </source>
</evidence>
<organism evidence="8 9">
    <name type="scientific">Dinoponera quadriceps</name>
    <name type="common">South American ant</name>
    <dbReference type="NCBI Taxonomy" id="609295"/>
    <lineage>
        <taxon>Eukaryota</taxon>
        <taxon>Metazoa</taxon>
        <taxon>Ecdysozoa</taxon>
        <taxon>Arthropoda</taxon>
        <taxon>Hexapoda</taxon>
        <taxon>Insecta</taxon>
        <taxon>Pterygota</taxon>
        <taxon>Neoptera</taxon>
        <taxon>Endopterygota</taxon>
        <taxon>Hymenoptera</taxon>
        <taxon>Apocrita</taxon>
        <taxon>Aculeata</taxon>
        <taxon>Formicoidea</taxon>
        <taxon>Formicidae</taxon>
        <taxon>Ponerinae</taxon>
        <taxon>Ponerini</taxon>
        <taxon>Dinoponera</taxon>
    </lineage>
</organism>
<dbReference type="GO" id="GO:0046872">
    <property type="term" value="F:metal ion binding"/>
    <property type="evidence" value="ECO:0007669"/>
    <property type="project" value="UniProtKB-KW"/>
</dbReference>
<name>A0A6P3Y325_DINQU</name>
<dbReference type="RefSeq" id="XP_014485240.1">
    <property type="nucleotide sequence ID" value="XM_014629754.1"/>
</dbReference>
<dbReference type="GeneID" id="106749869"/>
<sequence>MAAEDASNNFVRDPEVRLSQFLYVGKEYADYHPGNWFVHDYFRAVNIMSILELAENPKKQLIPIELITKAFDSGLVPCPETLVFALAVCCRQIQSEKLRHEAYKSVGKICASQQHFMLFVKFASKLSKQKELAADDSAKSGWGTGLRKAVNQWYLSKEPLDLAKCVTRCRSRYGWKHKDIIKLSHPVANNPEMGIVLQYIIHGMQHTRASLEKEADNPKINEIMEYIQNVEDFKHCEDEIRAAALLETHDLSLDHVPGHLLTSKEVWKALISSMDIVTLLNNLQRIHNLEILKPDAPTVAIITEKLVNEERLARDKVHPALILITIRNYENSGKPLSYEKRKVKEQAKKPPPPPPKPNSRIIDALYKALNLSFFHLQPTGLRYMVTIDMNKVMLDSRAWRNANMTGAEAGCMIALSLIRCEKNVTVATFKNVGVHTVNIDKTASFGQTMRRLSQMPVGNVNLAKPMSWAAHQNNKYDVFINIVDQVHAKTDTSEEALVAYRTKLKLPHTKLINCAVCSSSTYYKANPDKNILTINGFDATVPTVIRAFAKSLF</sequence>
<dbReference type="AlphaFoldDB" id="A0A6P3Y325"/>
<dbReference type="KEGG" id="dqu:106749869"/>
<evidence type="ECO:0000313" key="9">
    <source>
        <dbReference type="RefSeq" id="XP_014485240.1"/>
    </source>
</evidence>
<dbReference type="SUPFAM" id="SSF140864">
    <property type="entry name" value="TROVE domain-like"/>
    <property type="match status" value="1"/>
</dbReference>
<dbReference type="InterPro" id="IPR008858">
    <property type="entry name" value="TROVE_dom"/>
</dbReference>
<dbReference type="InterPro" id="IPR037214">
    <property type="entry name" value="TROVE_dom_sf"/>
</dbReference>
<proteinExistence type="inferred from homology"/>
<keyword evidence="5" id="KW-0694">RNA-binding</keyword>
<dbReference type="GO" id="GO:0005737">
    <property type="term" value="C:cytoplasm"/>
    <property type="evidence" value="ECO:0007669"/>
    <property type="project" value="UniProtKB-SubCell"/>
</dbReference>
<dbReference type="SUPFAM" id="SSF53300">
    <property type="entry name" value="vWA-like"/>
    <property type="match status" value="1"/>
</dbReference>
<dbReference type="GO" id="GO:1990904">
    <property type="term" value="C:ribonucleoprotein complex"/>
    <property type="evidence" value="ECO:0007669"/>
    <property type="project" value="UniProtKB-KW"/>
</dbReference>
<dbReference type="Pfam" id="PF05731">
    <property type="entry name" value="TROVE"/>
    <property type="match status" value="1"/>
</dbReference>
<dbReference type="Pfam" id="PF25045">
    <property type="entry name" value="vWA_Ro60"/>
    <property type="match status" value="1"/>
</dbReference>
<dbReference type="OrthoDB" id="6098064at2759"/>
<dbReference type="Gene3D" id="3.40.50.410">
    <property type="entry name" value="von Willebrand factor, type A domain"/>
    <property type="match status" value="1"/>
</dbReference>
<comment type="subcellular location">
    <subcellularLocation>
        <location evidence="1">Cytoplasm</location>
    </subcellularLocation>
</comment>
<dbReference type="InterPro" id="IPR036465">
    <property type="entry name" value="vWFA_dom_sf"/>
</dbReference>
<dbReference type="InterPro" id="IPR056800">
    <property type="entry name" value="vWA_Ro60"/>
</dbReference>
<evidence type="ECO:0000256" key="2">
    <source>
        <dbReference type="ARBA" id="ARBA00007814"/>
    </source>
</evidence>
<keyword evidence="4" id="KW-0479">Metal-binding</keyword>
<evidence type="ECO:0000256" key="5">
    <source>
        <dbReference type="ARBA" id="ARBA00022884"/>
    </source>
</evidence>
<protein>
    <submittedName>
        <fullName evidence="9">60 kDa SS-A/Ro ribonucleoprotein-like</fullName>
    </submittedName>
</protein>